<dbReference type="InterPro" id="IPR002737">
    <property type="entry name" value="MEMO1_fam"/>
</dbReference>
<keyword evidence="4" id="KW-1185">Reference proteome</keyword>
<organism evidence="3 4">
    <name type="scientific">Syntrophotalea carbinolica (strain DSM 2380 / NBRC 103641 / GraBd1)</name>
    <name type="common">Pelobacter carbinolicus</name>
    <dbReference type="NCBI Taxonomy" id="338963"/>
    <lineage>
        <taxon>Bacteria</taxon>
        <taxon>Pseudomonadati</taxon>
        <taxon>Thermodesulfobacteriota</taxon>
        <taxon>Desulfuromonadia</taxon>
        <taxon>Desulfuromonadales</taxon>
        <taxon>Syntrophotaleaceae</taxon>
        <taxon>Syntrophotalea</taxon>
    </lineage>
</organism>
<dbReference type="PANTHER" id="PTHR11060:SF0">
    <property type="entry name" value="PROTEIN MEMO1"/>
    <property type="match status" value="1"/>
</dbReference>
<dbReference type="NCBIfam" id="TIGR04336">
    <property type="entry name" value="AmmeMemoSam_B"/>
    <property type="match status" value="1"/>
</dbReference>
<reference evidence="3 4" key="2">
    <citation type="journal article" date="2012" name="BMC Genomics">
        <title>The genome of Pelobacter carbinolicus reveals surprising metabolic capabilities and physiological features.</title>
        <authorList>
            <person name="Aklujkar M."/>
            <person name="Haveman S.A."/>
            <person name="Didonato R.Jr."/>
            <person name="Chertkov O."/>
            <person name="Han C.S."/>
            <person name="Land M.L."/>
            <person name="Brown P."/>
            <person name="Lovley D.R."/>
        </authorList>
    </citation>
    <scope>NUCLEOTIDE SEQUENCE [LARGE SCALE GENOMIC DNA]</scope>
    <source>
        <strain evidence="4">DSM 2380 / NBRC 103641 / GraBd1</strain>
    </source>
</reference>
<dbReference type="RefSeq" id="WP_011341384.1">
    <property type="nucleotide sequence ID" value="NC_007498.2"/>
</dbReference>
<evidence type="ECO:0000313" key="4">
    <source>
        <dbReference type="Proteomes" id="UP000002534"/>
    </source>
</evidence>
<dbReference type="SUPFAM" id="SSF53213">
    <property type="entry name" value="LigB-like"/>
    <property type="match status" value="1"/>
</dbReference>
<proteinExistence type="inferred from homology"/>
<dbReference type="AlphaFoldDB" id="Q3A412"/>
<dbReference type="Gene3D" id="3.40.830.10">
    <property type="entry name" value="LigB-like"/>
    <property type="match status" value="1"/>
</dbReference>
<dbReference type="OrthoDB" id="9785549at2"/>
<protein>
    <recommendedName>
        <fullName evidence="2">MEMO1 family protein Pcar_1651</fullName>
    </recommendedName>
</protein>
<evidence type="ECO:0000313" key="3">
    <source>
        <dbReference type="EMBL" id="ABA88895.1"/>
    </source>
</evidence>
<dbReference type="EMBL" id="CP000142">
    <property type="protein sequence ID" value="ABA88895.1"/>
    <property type="molecule type" value="Genomic_DNA"/>
</dbReference>
<dbReference type="Pfam" id="PF01875">
    <property type="entry name" value="Memo"/>
    <property type="match status" value="1"/>
</dbReference>
<name>Q3A412_SYNC1</name>
<dbReference type="HAMAP" id="MF_00055">
    <property type="entry name" value="MEMO1"/>
    <property type="match status" value="1"/>
</dbReference>
<reference evidence="4" key="1">
    <citation type="submission" date="2005-10" db="EMBL/GenBank/DDBJ databases">
        <title>Complete sequence of Pelobacter carbinolicus DSM 2380.</title>
        <authorList>
            <person name="Copeland A."/>
            <person name="Lucas S."/>
            <person name="Lapidus A."/>
            <person name="Barry K."/>
            <person name="Detter J.C."/>
            <person name="Glavina T."/>
            <person name="Hammon N."/>
            <person name="Israni S."/>
            <person name="Pitluck S."/>
            <person name="Chertkov O."/>
            <person name="Schmutz J."/>
            <person name="Larimer F."/>
            <person name="Land M."/>
            <person name="Kyrpides N."/>
            <person name="Ivanova N."/>
            <person name="Richardson P."/>
        </authorList>
    </citation>
    <scope>NUCLEOTIDE SEQUENCE [LARGE SCALE GENOMIC DNA]</scope>
    <source>
        <strain evidence="4">DSM 2380 / NBRC 103641 / GraBd1</strain>
    </source>
</reference>
<dbReference type="STRING" id="338963.Pcar_1651"/>
<gene>
    <name evidence="3" type="ordered locus">Pcar_1651</name>
</gene>
<comment type="similarity">
    <text evidence="1 2">Belongs to the MEMO1 family.</text>
</comment>
<dbReference type="eggNOG" id="COG1355">
    <property type="taxonomic scope" value="Bacteria"/>
</dbReference>
<evidence type="ECO:0000256" key="1">
    <source>
        <dbReference type="ARBA" id="ARBA00006315"/>
    </source>
</evidence>
<evidence type="ECO:0000256" key="2">
    <source>
        <dbReference type="HAMAP-Rule" id="MF_00055"/>
    </source>
</evidence>
<dbReference type="PANTHER" id="PTHR11060">
    <property type="entry name" value="PROTEIN MEMO1"/>
    <property type="match status" value="1"/>
</dbReference>
<dbReference type="KEGG" id="pca:Pcar_1651"/>
<dbReference type="Proteomes" id="UP000002534">
    <property type="component" value="Chromosome"/>
</dbReference>
<dbReference type="HOGENOM" id="CLU_038085_2_0_7"/>
<sequence length="267" mass="28387">MRRMPAVAGQFYPADPKSLRSMVETYLEKATQSHPAIGLMVPHAGYVFSGAIAGQTFGCVDIPSKVLVIGPNHTGYGESLALFAKGSWVTPLGEVPIAEGLADRVLQAHPRLMADDLAHRFEHSLEVQIPFLQVRAPDVQIVPLCLAPVPYEELLALGNAIGQVLAAEKEPVLLVASSDMTHYEPGAAARKKDHMALKHVCDLDPEGLYRTVASENISMCGVVSTVVMLAAAQCLGAQKGRLVCYGNSGEVTGDQSEVVGYAGVVVE</sequence>
<accession>Q3A412</accession>
<dbReference type="CDD" id="cd07361">
    <property type="entry name" value="MEMO_like"/>
    <property type="match status" value="1"/>
</dbReference>